<dbReference type="EMBL" id="FNJH01000002">
    <property type="protein sequence ID" value="SDO99459.1"/>
    <property type="molecule type" value="Genomic_DNA"/>
</dbReference>
<dbReference type="InterPro" id="IPR047729">
    <property type="entry name" value="Sce7726-like"/>
</dbReference>
<protein>
    <recommendedName>
        <fullName evidence="3">Sce7726 family protein</fullName>
    </recommendedName>
</protein>
<comment type="caution">
    <text evidence="1">The sequence shown here is derived from an EMBL/GenBank/DDBJ whole genome shotgun (WGS) entry which is preliminary data.</text>
</comment>
<evidence type="ECO:0000313" key="2">
    <source>
        <dbReference type="Proteomes" id="UP000183042"/>
    </source>
</evidence>
<dbReference type="NCBIfam" id="NF033832">
    <property type="entry name" value="sce7726_fam"/>
    <property type="match status" value="1"/>
</dbReference>
<accession>A0A1H0P3Q3</accession>
<organism evidence="1 2">
    <name type="scientific">Pseudomonas congelans</name>
    <dbReference type="NCBI Taxonomy" id="200452"/>
    <lineage>
        <taxon>Bacteria</taxon>
        <taxon>Pseudomonadati</taxon>
        <taxon>Pseudomonadota</taxon>
        <taxon>Gammaproteobacteria</taxon>
        <taxon>Pseudomonadales</taxon>
        <taxon>Pseudomonadaceae</taxon>
        <taxon>Pseudomonas</taxon>
    </lineage>
</organism>
<sequence length="295" mass="33543">MFSTRDAARLFSSKRLTEVASGNFDFLLKVATHYKGALREEFTAAEVFEHSYSALSKEYRTEYFFKNIVAERLLLGRHSLNTATVLPEFRVGRNKADCVILNGSSTCYEIKSDFDNLDRLPEQLASYKKLFDKVYVVVGKSHLSKVLNSCDSDVGILELTSRKNLRTIREAAISTDPVDISILMRSLRVHEYRDIVSALSDQNIDYPNTEIFSACENILQKLPSADVRKAFCTTLKKSRKIEKDFILSLPRSLLMAGIGFKLRTEHRRSLAENLNKTFSKDTTCTTQYYGANNLN</sequence>
<evidence type="ECO:0000313" key="1">
    <source>
        <dbReference type="EMBL" id="SDO99459.1"/>
    </source>
</evidence>
<reference evidence="1 2" key="1">
    <citation type="submission" date="2016-10" db="EMBL/GenBank/DDBJ databases">
        <authorList>
            <person name="Varghese N."/>
            <person name="Submissions S."/>
        </authorList>
    </citation>
    <scope>NUCLEOTIDE SEQUENCE [LARGE SCALE GENOMIC DNA]</scope>
    <source>
        <strain evidence="1 2">DSM 14939</strain>
    </source>
</reference>
<dbReference type="GeneID" id="65078283"/>
<dbReference type="RefSeq" id="WP_074594666.1">
    <property type="nucleotide sequence ID" value="NZ_FNJH01000002.1"/>
</dbReference>
<evidence type="ECO:0008006" key="3">
    <source>
        <dbReference type="Google" id="ProtNLM"/>
    </source>
</evidence>
<dbReference type="Proteomes" id="UP000183042">
    <property type="component" value="Unassembled WGS sequence"/>
</dbReference>
<proteinExistence type="predicted"/>
<gene>
    <name evidence="1" type="ORF">SAMN05216596_102501</name>
</gene>
<name>A0A1H0P3Q3_9PSED</name>
<keyword evidence="2" id="KW-1185">Reference proteome</keyword>